<dbReference type="Proteomes" id="UP000644756">
    <property type="component" value="Unassembled WGS sequence"/>
</dbReference>
<keyword evidence="1" id="KW-0560">Oxidoreductase</keyword>
<protein>
    <recommendedName>
        <fullName evidence="2">Gfo/Idh/MocA-like oxidoreductase N-terminal domain-containing protein</fullName>
    </recommendedName>
</protein>
<sequence>MLQRDDIDAVIVDAPSRMHRDVITAAARAGKHIFTEKVLAPTLKEVNEIIAEVEQSGVKSGAIGIVDAGFVNSFSPFTIEIHGTEGTLMYGTPDEKLVLRTSCGDKSLAEGWNVQSLPADRESAFHQWVNHILSNTTADENWRPLPFQPATTERYVWMGSRSKDLNME</sequence>
<dbReference type="InterPro" id="IPR036291">
    <property type="entry name" value="NAD(P)-bd_dom_sf"/>
</dbReference>
<dbReference type="PANTHER" id="PTHR43818">
    <property type="entry name" value="BCDNA.GH03377"/>
    <property type="match status" value="1"/>
</dbReference>
<dbReference type="InterPro" id="IPR000683">
    <property type="entry name" value="Gfo/Idh/MocA-like_OxRdtase_N"/>
</dbReference>
<dbReference type="Gene3D" id="3.30.360.10">
    <property type="entry name" value="Dihydrodipicolinate Reductase, domain 2"/>
    <property type="match status" value="1"/>
</dbReference>
<feature type="domain" description="Gfo/Idh/MocA-like oxidoreductase N-terminal" evidence="2">
    <location>
        <begin position="1"/>
        <end position="59"/>
    </location>
</feature>
<name>A0A917FTH6_9BACL</name>
<accession>A0A917FTH6</accession>
<evidence type="ECO:0000313" key="3">
    <source>
        <dbReference type="EMBL" id="GGG00361.1"/>
    </source>
</evidence>
<evidence type="ECO:0000259" key="2">
    <source>
        <dbReference type="Pfam" id="PF01408"/>
    </source>
</evidence>
<dbReference type="GO" id="GO:0000166">
    <property type="term" value="F:nucleotide binding"/>
    <property type="evidence" value="ECO:0007669"/>
    <property type="project" value="InterPro"/>
</dbReference>
<dbReference type="GO" id="GO:0016491">
    <property type="term" value="F:oxidoreductase activity"/>
    <property type="evidence" value="ECO:0007669"/>
    <property type="project" value="UniProtKB-KW"/>
</dbReference>
<evidence type="ECO:0000256" key="1">
    <source>
        <dbReference type="ARBA" id="ARBA00023002"/>
    </source>
</evidence>
<comment type="caution">
    <text evidence="3">The sequence shown here is derived from an EMBL/GenBank/DDBJ whole genome shotgun (WGS) entry which is preliminary data.</text>
</comment>
<dbReference type="Gene3D" id="3.40.50.720">
    <property type="entry name" value="NAD(P)-binding Rossmann-like Domain"/>
    <property type="match status" value="1"/>
</dbReference>
<keyword evidence="4" id="KW-1185">Reference proteome</keyword>
<organism evidence="3 4">
    <name type="scientific">Paenibacillus abyssi</name>
    <dbReference type="NCBI Taxonomy" id="1340531"/>
    <lineage>
        <taxon>Bacteria</taxon>
        <taxon>Bacillati</taxon>
        <taxon>Bacillota</taxon>
        <taxon>Bacilli</taxon>
        <taxon>Bacillales</taxon>
        <taxon>Paenibacillaceae</taxon>
        <taxon>Paenibacillus</taxon>
    </lineage>
</organism>
<reference evidence="3" key="2">
    <citation type="submission" date="2020-09" db="EMBL/GenBank/DDBJ databases">
        <authorList>
            <person name="Sun Q."/>
            <person name="Zhou Y."/>
        </authorList>
    </citation>
    <scope>NUCLEOTIDE SEQUENCE</scope>
    <source>
        <strain evidence="3">CGMCC 1.12987</strain>
    </source>
</reference>
<proteinExistence type="predicted"/>
<gene>
    <name evidence="3" type="ORF">GCM10010916_16990</name>
</gene>
<evidence type="ECO:0000313" key="4">
    <source>
        <dbReference type="Proteomes" id="UP000644756"/>
    </source>
</evidence>
<dbReference type="PANTHER" id="PTHR43818:SF11">
    <property type="entry name" value="BCDNA.GH03377"/>
    <property type="match status" value="1"/>
</dbReference>
<dbReference type="AlphaFoldDB" id="A0A917FTH6"/>
<dbReference type="EMBL" id="BMGR01000004">
    <property type="protein sequence ID" value="GGG00361.1"/>
    <property type="molecule type" value="Genomic_DNA"/>
</dbReference>
<dbReference type="InterPro" id="IPR050463">
    <property type="entry name" value="Gfo/Idh/MocA_oxidrdct_glycsds"/>
</dbReference>
<reference evidence="3" key="1">
    <citation type="journal article" date="2014" name="Int. J. Syst. Evol. Microbiol.">
        <title>Complete genome sequence of Corynebacterium casei LMG S-19264T (=DSM 44701T), isolated from a smear-ripened cheese.</title>
        <authorList>
            <consortium name="US DOE Joint Genome Institute (JGI-PGF)"/>
            <person name="Walter F."/>
            <person name="Albersmeier A."/>
            <person name="Kalinowski J."/>
            <person name="Ruckert C."/>
        </authorList>
    </citation>
    <scope>NUCLEOTIDE SEQUENCE</scope>
    <source>
        <strain evidence="3">CGMCC 1.12987</strain>
    </source>
</reference>
<dbReference type="SUPFAM" id="SSF51735">
    <property type="entry name" value="NAD(P)-binding Rossmann-fold domains"/>
    <property type="match status" value="1"/>
</dbReference>
<dbReference type="Pfam" id="PF01408">
    <property type="entry name" value="GFO_IDH_MocA"/>
    <property type="match status" value="1"/>
</dbReference>